<dbReference type="AlphaFoldDB" id="A0AA43JYH5"/>
<protein>
    <submittedName>
        <fullName evidence="1">DUF2971 domain-containing protein</fullName>
    </submittedName>
</protein>
<dbReference type="EMBL" id="JAKMYX010000202">
    <property type="protein sequence ID" value="MDH5924377.1"/>
    <property type="molecule type" value="Genomic_DNA"/>
</dbReference>
<dbReference type="InterPro" id="IPR021352">
    <property type="entry name" value="DUF2971"/>
</dbReference>
<dbReference type="RefSeq" id="WP_048661531.1">
    <property type="nucleotide sequence ID" value="NZ_JAKMYX010000202.1"/>
</dbReference>
<dbReference type="Pfam" id="PF11185">
    <property type="entry name" value="DUF2971"/>
    <property type="match status" value="1"/>
</dbReference>
<name>A0AA43JYH5_VIBSP</name>
<dbReference type="GeneID" id="93901852"/>
<sequence>MSIPEVLYKYRAFNQFTVMSLINRSVWFSKPTTFNDPFDCQIKFCEAKPSKDAYLKMIEQARLKRENKIGRNVTLSIANSAFVGEELSADYMEKISDFREKIETIMSESSVLSLSENNTNTTMWSHYADCHQGICVAYDMSKLFGTADTTMITHKVDYVDADKISVNQYAKYAECCCGNDNEEFNSIVREMLTTKSKDWEYEHEWRVICGQLGNLNAGANAVHAVYFGLKASIDVKMTIRNIFESNPIRYYQMVRSSEGLAIEAVEMPIGSRYWQECPE</sequence>
<evidence type="ECO:0000313" key="1">
    <source>
        <dbReference type="EMBL" id="MDH5924377.1"/>
    </source>
</evidence>
<reference evidence="1" key="1">
    <citation type="submission" date="2022-01" db="EMBL/GenBank/DDBJ databases">
        <title>Vibrio aestuarianus Clade A and Clade B isolates are associated with Pacific oyster (Crassostrea gigas) disease outbreaks across Ireland.</title>
        <authorList>
            <person name="Coyle N."/>
            <person name="O'Toole C."/>
            <person name="Thomas J.C.L."/>
            <person name="Ryder D."/>
            <person name="Cheslett D."/>
            <person name="Feist S."/>
            <person name="Bean T."/>
            <person name="Joseph A."/>
            <person name="Waina A."/>
            <person name="Feil E."/>
            <person name="Verner-Jeffreys D.W."/>
        </authorList>
    </citation>
    <scope>NUCLEOTIDE SEQUENCE</scope>
    <source>
        <strain evidence="1">S/17/14 A</strain>
    </source>
</reference>
<comment type="caution">
    <text evidence="1">The sequence shown here is derived from an EMBL/GenBank/DDBJ whole genome shotgun (WGS) entry which is preliminary data.</text>
</comment>
<organism evidence="1 2">
    <name type="scientific">Vibrio splendidus</name>
    <dbReference type="NCBI Taxonomy" id="29497"/>
    <lineage>
        <taxon>Bacteria</taxon>
        <taxon>Pseudomonadati</taxon>
        <taxon>Pseudomonadota</taxon>
        <taxon>Gammaproteobacteria</taxon>
        <taxon>Vibrionales</taxon>
        <taxon>Vibrionaceae</taxon>
        <taxon>Vibrio</taxon>
    </lineage>
</organism>
<accession>A0AA43JYH5</accession>
<gene>
    <name evidence="1" type="ORF">L8R85_25615</name>
</gene>
<evidence type="ECO:0000313" key="2">
    <source>
        <dbReference type="Proteomes" id="UP001159663"/>
    </source>
</evidence>
<proteinExistence type="predicted"/>
<dbReference type="Proteomes" id="UP001159663">
    <property type="component" value="Unassembled WGS sequence"/>
</dbReference>